<keyword evidence="3" id="KW-1185">Reference proteome</keyword>
<proteinExistence type="predicted"/>
<dbReference type="Proteomes" id="UP001163046">
    <property type="component" value="Unassembled WGS sequence"/>
</dbReference>
<accession>A0A9X0DBY7</accession>
<gene>
    <name evidence="2" type="ORF">OS493_000123</name>
</gene>
<comment type="caution">
    <text evidence="2">The sequence shown here is derived from an EMBL/GenBank/DDBJ whole genome shotgun (WGS) entry which is preliminary data.</text>
</comment>
<reference evidence="2" key="1">
    <citation type="submission" date="2023-01" db="EMBL/GenBank/DDBJ databases">
        <title>Genome assembly of the deep-sea coral Lophelia pertusa.</title>
        <authorList>
            <person name="Herrera S."/>
            <person name="Cordes E."/>
        </authorList>
    </citation>
    <scope>NUCLEOTIDE SEQUENCE</scope>
    <source>
        <strain evidence="2">USNM1676648</strain>
        <tissue evidence="2">Polyp</tissue>
    </source>
</reference>
<evidence type="ECO:0000313" key="3">
    <source>
        <dbReference type="Proteomes" id="UP001163046"/>
    </source>
</evidence>
<organism evidence="2 3">
    <name type="scientific">Desmophyllum pertusum</name>
    <dbReference type="NCBI Taxonomy" id="174260"/>
    <lineage>
        <taxon>Eukaryota</taxon>
        <taxon>Metazoa</taxon>
        <taxon>Cnidaria</taxon>
        <taxon>Anthozoa</taxon>
        <taxon>Hexacorallia</taxon>
        <taxon>Scleractinia</taxon>
        <taxon>Caryophylliina</taxon>
        <taxon>Caryophylliidae</taxon>
        <taxon>Desmophyllum</taxon>
    </lineage>
</organism>
<feature type="region of interest" description="Disordered" evidence="1">
    <location>
        <begin position="1"/>
        <end position="22"/>
    </location>
</feature>
<dbReference type="EMBL" id="MU825396">
    <property type="protein sequence ID" value="KAJ7394320.1"/>
    <property type="molecule type" value="Genomic_DNA"/>
</dbReference>
<protein>
    <submittedName>
        <fullName evidence="2">Uncharacterized protein</fullName>
    </submittedName>
</protein>
<dbReference type="AlphaFoldDB" id="A0A9X0DBY7"/>
<dbReference type="OrthoDB" id="5971467at2759"/>
<evidence type="ECO:0000256" key="1">
    <source>
        <dbReference type="SAM" id="MobiDB-lite"/>
    </source>
</evidence>
<evidence type="ECO:0000313" key="2">
    <source>
        <dbReference type="EMBL" id="KAJ7394320.1"/>
    </source>
</evidence>
<sequence length="154" mass="17803">MNTQMRVDCRPKSKVSSRNDGTAAYINESHSATNPEHELVDLKVKAFLQRHQPKASHGTLKVKAAKKKPGFPANKLRERRSQDRIIVNTDSCPSSNLVNQDRSWYYQDRKGKCRYLRLPESPVPPIEWVFKRSSSHEVSKQISYFTHLLNIIRT</sequence>
<name>A0A9X0DBY7_9CNID</name>